<dbReference type="GO" id="GO:0071555">
    <property type="term" value="P:cell wall organization"/>
    <property type="evidence" value="ECO:0007669"/>
    <property type="project" value="UniProtKB-KW"/>
</dbReference>
<name>A0A093VBV3_TALMA</name>
<dbReference type="GO" id="GO:0005576">
    <property type="term" value="C:extracellular region"/>
    <property type="evidence" value="ECO:0007669"/>
    <property type="project" value="UniProtKB-SubCell"/>
</dbReference>
<dbReference type="GO" id="GO:0004650">
    <property type="term" value="F:polygalacturonase activity"/>
    <property type="evidence" value="ECO:0007669"/>
    <property type="project" value="InterPro"/>
</dbReference>
<keyword evidence="5" id="KW-0326">Glycosidase</keyword>
<evidence type="ECO:0000256" key="3">
    <source>
        <dbReference type="ARBA" id="ARBA00022729"/>
    </source>
</evidence>
<keyword evidence="5" id="KW-0378">Hydrolase</keyword>
<evidence type="ECO:0000256" key="1">
    <source>
        <dbReference type="ARBA" id="ARBA00004613"/>
    </source>
</evidence>
<comment type="subcellular location">
    <subcellularLocation>
        <location evidence="1">Secreted</location>
    </subcellularLocation>
</comment>
<keyword evidence="2" id="KW-0964">Secreted</keyword>
<dbReference type="SUPFAM" id="SSF51126">
    <property type="entry name" value="Pectin lyase-like"/>
    <property type="match status" value="1"/>
</dbReference>
<keyword evidence="4" id="KW-0961">Cell wall biogenesis/degradation</keyword>
<dbReference type="EMBL" id="JPOX01000030">
    <property type="protein sequence ID" value="KFX44201.1"/>
    <property type="molecule type" value="Genomic_DNA"/>
</dbReference>
<evidence type="ECO:0000256" key="4">
    <source>
        <dbReference type="ARBA" id="ARBA00023316"/>
    </source>
</evidence>
<protein>
    <submittedName>
        <fullName evidence="6">Endopolygalacturonase D</fullName>
    </submittedName>
</protein>
<proteinExistence type="inferred from homology"/>
<reference key="1">
    <citation type="journal article" date="2014" name="PLoS Genet.">
        <title>Signature Gene Expression Reveals Novel Clues to the Molecular Mechanisms of Dimorphic Transition in Penicillium marneffei.</title>
        <authorList>
            <person name="Yang E."/>
            <person name="Wang G."/>
            <person name="Cai J."/>
            <person name="Woo P.C."/>
            <person name="Lau S.K."/>
            <person name="Yuen K.-Y."/>
            <person name="Chow W.-N."/>
            <person name="Lin X."/>
        </authorList>
    </citation>
    <scope>NUCLEOTIDE SEQUENCE [LARGE SCALE GENOMIC DNA]</scope>
    <source>
        <strain>PM1</strain>
    </source>
</reference>
<keyword evidence="3" id="KW-0732">Signal</keyword>
<dbReference type="HOGENOM" id="CLU_1653306_0_0_1"/>
<gene>
    <name evidence="6" type="ORF">GQ26_0301040</name>
</gene>
<evidence type="ECO:0000313" key="6">
    <source>
        <dbReference type="EMBL" id="KFX44201.1"/>
    </source>
</evidence>
<comment type="caution">
    <text evidence="6">The sequence shown here is derived from an EMBL/GenBank/DDBJ whole genome shotgun (WGS) entry which is preliminary data.</text>
</comment>
<dbReference type="AlphaFoldDB" id="A0A093VBV3"/>
<organism evidence="6">
    <name type="scientific">Talaromyces marneffei PM1</name>
    <dbReference type="NCBI Taxonomy" id="1077442"/>
    <lineage>
        <taxon>Eukaryota</taxon>
        <taxon>Fungi</taxon>
        <taxon>Dikarya</taxon>
        <taxon>Ascomycota</taxon>
        <taxon>Pezizomycotina</taxon>
        <taxon>Eurotiomycetes</taxon>
        <taxon>Eurotiomycetidae</taxon>
        <taxon>Eurotiales</taxon>
        <taxon>Trichocomaceae</taxon>
        <taxon>Talaromyces</taxon>
        <taxon>Talaromyces sect. Talaromyces</taxon>
    </lineage>
</organism>
<evidence type="ECO:0000256" key="5">
    <source>
        <dbReference type="RuleBase" id="RU361169"/>
    </source>
</evidence>
<sequence length="160" mass="17290">MSIYQHCSRRALSIKATTLATSTETTAKVTSAVKSCTNILLSNISALLLASSFRLVLLSLSPVQLFGATLDSEFDPIATSGKMPDHFIVLKDSYNAQTHQPQHPELEHHCQEYYYSGGHDLFVGGIGGKSTNTVAGVTFEKSQVVNSENGYCSSKKTSID</sequence>
<dbReference type="InterPro" id="IPR000743">
    <property type="entry name" value="Glyco_hydro_28"/>
</dbReference>
<reference evidence="6" key="2">
    <citation type="journal article" date="2014" name="PLoS Genet.">
        <title>Signature gene expression reveals novel clues to the molecular mechanisms of dimorphic transition in Penicillium marneffei.</title>
        <authorList>
            <person name="Yang E."/>
            <person name="Wang G."/>
            <person name="Cai J."/>
            <person name="Woo P.C."/>
            <person name="Lau S.K."/>
            <person name="Yuen K.-Y."/>
            <person name="Chow W.-N."/>
            <person name="Lin X."/>
        </authorList>
    </citation>
    <scope>NUCLEOTIDE SEQUENCE</scope>
    <source>
        <strain evidence="6">PM1</strain>
    </source>
</reference>
<comment type="similarity">
    <text evidence="5">Belongs to the glycosyl hydrolase 28 family.</text>
</comment>
<dbReference type="GO" id="GO:0005975">
    <property type="term" value="P:carbohydrate metabolic process"/>
    <property type="evidence" value="ECO:0007669"/>
    <property type="project" value="InterPro"/>
</dbReference>
<dbReference type="InterPro" id="IPR011050">
    <property type="entry name" value="Pectin_lyase_fold/virulence"/>
</dbReference>
<evidence type="ECO:0000256" key="2">
    <source>
        <dbReference type="ARBA" id="ARBA00022525"/>
    </source>
</evidence>
<accession>A0A093VBV3</accession>
<dbReference type="Pfam" id="PF00295">
    <property type="entry name" value="Glyco_hydro_28"/>
    <property type="match status" value="1"/>
</dbReference>